<feature type="transmembrane region" description="Helical" evidence="6">
    <location>
        <begin position="94"/>
        <end position="112"/>
    </location>
</feature>
<evidence type="ECO:0000313" key="9">
    <source>
        <dbReference type="Proteomes" id="UP001612741"/>
    </source>
</evidence>
<comment type="subcellular location">
    <subcellularLocation>
        <location evidence="1">Cell membrane</location>
        <topology evidence="1">Multi-pass membrane protein</topology>
    </subcellularLocation>
</comment>
<feature type="transmembrane region" description="Helical" evidence="6">
    <location>
        <begin position="267"/>
        <end position="290"/>
    </location>
</feature>
<feature type="domain" description="Major facilitator superfamily (MFS) profile" evidence="7">
    <location>
        <begin position="54"/>
        <end position="493"/>
    </location>
</feature>
<feature type="transmembrane region" description="Helical" evidence="6">
    <location>
        <begin position="398"/>
        <end position="419"/>
    </location>
</feature>
<dbReference type="Pfam" id="PF07690">
    <property type="entry name" value="MFS_1"/>
    <property type="match status" value="1"/>
</dbReference>
<dbReference type="PROSITE" id="PS00216">
    <property type="entry name" value="SUGAR_TRANSPORT_1"/>
    <property type="match status" value="1"/>
</dbReference>
<protein>
    <submittedName>
        <fullName evidence="8">MFS transporter</fullName>
    </submittedName>
</protein>
<dbReference type="EMBL" id="JBITGY010000001">
    <property type="protein sequence ID" value="MFI6496748.1"/>
    <property type="molecule type" value="Genomic_DNA"/>
</dbReference>
<dbReference type="Proteomes" id="UP001612741">
    <property type="component" value="Unassembled WGS sequence"/>
</dbReference>
<accession>A0ABW7YLH2</accession>
<feature type="region of interest" description="Disordered" evidence="5">
    <location>
        <begin position="1"/>
        <end position="46"/>
    </location>
</feature>
<evidence type="ECO:0000256" key="3">
    <source>
        <dbReference type="ARBA" id="ARBA00022989"/>
    </source>
</evidence>
<feature type="transmembrane region" description="Helical" evidence="6">
    <location>
        <begin position="213"/>
        <end position="232"/>
    </location>
</feature>
<feature type="transmembrane region" description="Helical" evidence="6">
    <location>
        <begin position="374"/>
        <end position="392"/>
    </location>
</feature>
<dbReference type="PANTHER" id="PTHR42718:SF48">
    <property type="entry name" value="CONSERVED TWO-DOMAIN MEMBRANE PROTEIN-RELATED"/>
    <property type="match status" value="1"/>
</dbReference>
<comment type="caution">
    <text evidence="8">The sequence shown here is derived from an EMBL/GenBank/DDBJ whole genome shotgun (WGS) entry which is preliminary data.</text>
</comment>
<gene>
    <name evidence="8" type="ORF">ACIBG2_05165</name>
</gene>
<feature type="transmembrane region" description="Helical" evidence="6">
    <location>
        <begin position="431"/>
        <end position="457"/>
    </location>
</feature>
<dbReference type="InterPro" id="IPR011701">
    <property type="entry name" value="MFS"/>
</dbReference>
<dbReference type="Gene3D" id="1.20.1250.20">
    <property type="entry name" value="MFS general substrate transporter like domains"/>
    <property type="match status" value="2"/>
</dbReference>
<evidence type="ECO:0000256" key="2">
    <source>
        <dbReference type="ARBA" id="ARBA00022692"/>
    </source>
</evidence>
<reference evidence="8 9" key="1">
    <citation type="submission" date="2024-10" db="EMBL/GenBank/DDBJ databases">
        <title>The Natural Products Discovery Center: Release of the First 8490 Sequenced Strains for Exploring Actinobacteria Biosynthetic Diversity.</title>
        <authorList>
            <person name="Kalkreuter E."/>
            <person name="Kautsar S.A."/>
            <person name="Yang D."/>
            <person name="Bader C.D."/>
            <person name="Teijaro C.N."/>
            <person name="Fluegel L."/>
            <person name="Davis C.M."/>
            <person name="Simpson J.R."/>
            <person name="Lauterbach L."/>
            <person name="Steele A.D."/>
            <person name="Gui C."/>
            <person name="Meng S."/>
            <person name="Li G."/>
            <person name="Viehrig K."/>
            <person name="Ye F."/>
            <person name="Su P."/>
            <person name="Kiefer A.F."/>
            <person name="Nichols A."/>
            <person name="Cepeda A.J."/>
            <person name="Yan W."/>
            <person name="Fan B."/>
            <person name="Jiang Y."/>
            <person name="Adhikari A."/>
            <person name="Zheng C.-J."/>
            <person name="Schuster L."/>
            <person name="Cowan T.M."/>
            <person name="Smanski M.J."/>
            <person name="Chevrette M.G."/>
            <person name="De Carvalho L.P.S."/>
            <person name="Shen B."/>
        </authorList>
    </citation>
    <scope>NUCLEOTIDE SEQUENCE [LARGE SCALE GENOMIC DNA]</scope>
    <source>
        <strain evidence="8 9">NPDC050545</strain>
    </source>
</reference>
<evidence type="ECO:0000256" key="4">
    <source>
        <dbReference type="ARBA" id="ARBA00023136"/>
    </source>
</evidence>
<feature type="transmembrane region" description="Helical" evidence="6">
    <location>
        <begin position="310"/>
        <end position="335"/>
    </location>
</feature>
<dbReference type="PANTHER" id="PTHR42718">
    <property type="entry name" value="MAJOR FACILITATOR SUPERFAMILY MULTIDRUG TRANSPORTER MFSC"/>
    <property type="match status" value="1"/>
</dbReference>
<dbReference type="InterPro" id="IPR005829">
    <property type="entry name" value="Sugar_transporter_CS"/>
</dbReference>
<keyword evidence="4 6" id="KW-0472">Membrane</keyword>
<dbReference type="SUPFAM" id="SSF103473">
    <property type="entry name" value="MFS general substrate transporter"/>
    <property type="match status" value="2"/>
</dbReference>
<evidence type="ECO:0000256" key="1">
    <source>
        <dbReference type="ARBA" id="ARBA00004651"/>
    </source>
</evidence>
<feature type="compositionally biased region" description="Basic and acidic residues" evidence="5">
    <location>
        <begin position="1"/>
        <end position="18"/>
    </location>
</feature>
<feature type="transmembrane region" description="Helical" evidence="6">
    <location>
        <begin position="469"/>
        <end position="489"/>
    </location>
</feature>
<feature type="transmembrane region" description="Helical" evidence="6">
    <location>
        <begin position="53"/>
        <end position="82"/>
    </location>
</feature>
<dbReference type="RefSeq" id="WP_397079080.1">
    <property type="nucleotide sequence ID" value="NZ_JBITGY010000001.1"/>
</dbReference>
<evidence type="ECO:0000259" key="7">
    <source>
        <dbReference type="PROSITE" id="PS50850"/>
    </source>
</evidence>
<evidence type="ECO:0000256" key="5">
    <source>
        <dbReference type="SAM" id="MobiDB-lite"/>
    </source>
</evidence>
<evidence type="ECO:0000313" key="8">
    <source>
        <dbReference type="EMBL" id="MFI6496748.1"/>
    </source>
</evidence>
<name>A0ABW7YLH2_9ACTN</name>
<keyword evidence="2 6" id="KW-0812">Transmembrane</keyword>
<keyword evidence="3 6" id="KW-1133">Transmembrane helix</keyword>
<feature type="transmembrane region" description="Helical" evidence="6">
    <location>
        <begin position="149"/>
        <end position="171"/>
    </location>
</feature>
<feature type="transmembrane region" description="Helical" evidence="6">
    <location>
        <begin position="124"/>
        <end position="143"/>
    </location>
</feature>
<feature type="transmembrane region" description="Helical" evidence="6">
    <location>
        <begin position="183"/>
        <end position="201"/>
    </location>
</feature>
<feature type="compositionally biased region" description="Basic residues" evidence="5">
    <location>
        <begin position="19"/>
        <end position="28"/>
    </location>
</feature>
<feature type="transmembrane region" description="Helical" evidence="6">
    <location>
        <begin position="244"/>
        <end position="261"/>
    </location>
</feature>
<feature type="compositionally biased region" description="Basic residues" evidence="5">
    <location>
        <begin position="36"/>
        <end position="46"/>
    </location>
</feature>
<proteinExistence type="predicted"/>
<organism evidence="8 9">
    <name type="scientific">Nonomuraea typhae</name>
    <dbReference type="NCBI Taxonomy" id="2603600"/>
    <lineage>
        <taxon>Bacteria</taxon>
        <taxon>Bacillati</taxon>
        <taxon>Actinomycetota</taxon>
        <taxon>Actinomycetes</taxon>
        <taxon>Streptosporangiales</taxon>
        <taxon>Streptosporangiaceae</taxon>
        <taxon>Nonomuraea</taxon>
    </lineage>
</organism>
<dbReference type="PROSITE" id="PS50850">
    <property type="entry name" value="MFS"/>
    <property type="match status" value="1"/>
</dbReference>
<dbReference type="InterPro" id="IPR020846">
    <property type="entry name" value="MFS_dom"/>
</dbReference>
<feature type="transmembrane region" description="Helical" evidence="6">
    <location>
        <begin position="347"/>
        <end position="367"/>
    </location>
</feature>
<keyword evidence="9" id="KW-1185">Reference proteome</keyword>
<dbReference type="InterPro" id="IPR036259">
    <property type="entry name" value="MFS_trans_sf"/>
</dbReference>
<evidence type="ECO:0000256" key="6">
    <source>
        <dbReference type="SAM" id="Phobius"/>
    </source>
</evidence>
<sequence length="563" mass="57852">MTLAPIREHATIPPEAKKAVQKAAKKQAGKPAPQKKITKRLGPHRHRSRRRFVLLRLVASGSVVAIMADSTATTLAVPLLSADPMTTGLPLAEITWVSTGNFAAVAALLATAGRFADLFGRRSVLALGLLLYGLGATAVIMAPTWPVLLAGRLAEGLGAAMMFPASLGLLLGELPPSRRAGAVALWGASSGIGALALQGGGGWLMEAYGWRGLYLPGAILAAALLCLTPALPRSLGTGRRVPDIVGAFALVGAIATAVIAISRGDVWGWTSVQTLTCAGAAVVLLCAALATSWRHPAGAVDMSLWRRPGFLWGGAASFLYGAMSFIVLATGPLYLRESGFDPAQIGWWLTPISIAMIVASPMATLVSRRLSLNGVIYLGALILGGGCALLLAQPTPTVWSLLGAVLLGTGFGLLSTGTFTAGTIAADPTQYASAVGAINTARMLGGAIGVAAASVLIEHPFLSGPAPGFASVFTACLGATAVIGTAALIRAARGAGRAPAPGVRALEEEVAMLRHLLAELRASFVQVRAEAEEELARFGIHDPSGIRAGWSPVPGQRQPADQR</sequence>